<sequence length="170" mass="19370">MKTTIFLFHPDIKTSRVNRALASAAEKAGIEVRNLYTLYPDWKIDVTQEQNVLKDVDRIVFQFPMYWYSTPSLMKEWLDQVLAYGWAYGSNGNALQGKKVILALSQGAAAEAYTKDGRYEVTTEELLKPLEAMKYLTGLEFEEPFVVSGTMNLTESELKKAAHDYVSRLQ</sequence>
<dbReference type="PANTHER" id="PTHR47307">
    <property type="entry name" value="GLUTATHIONE-REGULATED POTASSIUM-EFFLUX SYSTEM ANCILLARY PROTEIN KEFG"/>
    <property type="match status" value="1"/>
</dbReference>
<dbReference type="AlphaFoldDB" id="A0A2K3YNZ4"/>
<dbReference type="InterPro" id="IPR029039">
    <property type="entry name" value="Flavoprotein-like_sf"/>
</dbReference>
<dbReference type="Pfam" id="PF02525">
    <property type="entry name" value="Flavodoxin_2"/>
    <property type="match status" value="1"/>
</dbReference>
<evidence type="ECO:0000259" key="2">
    <source>
        <dbReference type="Pfam" id="PF02525"/>
    </source>
</evidence>
<dbReference type="OrthoDB" id="9798454at2"/>
<proteinExistence type="predicted"/>
<dbReference type="GO" id="GO:0009055">
    <property type="term" value="F:electron transfer activity"/>
    <property type="evidence" value="ECO:0007669"/>
    <property type="project" value="TreeGrafter"/>
</dbReference>
<keyword evidence="4" id="KW-1185">Reference proteome</keyword>
<dbReference type="PANTHER" id="PTHR47307:SF1">
    <property type="entry name" value="GLUTATHIONE-REGULATED POTASSIUM-EFFLUX SYSTEM ANCILLARY PROTEIN KEFG"/>
    <property type="match status" value="1"/>
</dbReference>
<dbReference type="InterPro" id="IPR003680">
    <property type="entry name" value="Flavodoxin_fold"/>
</dbReference>
<comment type="caution">
    <text evidence="3">The sequence shown here is derived from an EMBL/GenBank/DDBJ whole genome shotgun (WGS) entry which is preliminary data.</text>
</comment>
<dbReference type="InterPro" id="IPR046980">
    <property type="entry name" value="KefG/KefF"/>
</dbReference>
<dbReference type="GO" id="GO:0003955">
    <property type="term" value="F:NAD(P)H dehydrogenase (quinone) activity"/>
    <property type="evidence" value="ECO:0007669"/>
    <property type="project" value="TreeGrafter"/>
</dbReference>
<dbReference type="Gene3D" id="3.40.50.360">
    <property type="match status" value="1"/>
</dbReference>
<reference evidence="3 4" key="1">
    <citation type="submission" date="2017-08" db="EMBL/GenBank/DDBJ databases">
        <title>Draft genome sequences of 64 type strains of genus Staph aureus.</title>
        <authorList>
            <person name="Cole K."/>
            <person name="Golubchik T."/>
            <person name="Russell J."/>
            <person name="Foster D."/>
            <person name="Llewelyn M."/>
            <person name="Wilson D."/>
            <person name="Crook D."/>
            <person name="Paul J."/>
        </authorList>
    </citation>
    <scope>NUCLEOTIDE SEQUENCE [LARGE SCALE GENOMIC DNA]</scope>
    <source>
        <strain evidence="3 4">DSM 21968</strain>
    </source>
</reference>
<protein>
    <submittedName>
        <fullName evidence="3">NAD(P)H oxidoreductase</fullName>
    </submittedName>
</protein>
<evidence type="ECO:0000313" key="4">
    <source>
        <dbReference type="Proteomes" id="UP000242752"/>
    </source>
</evidence>
<accession>A0A2K3YNZ4</accession>
<evidence type="ECO:0000256" key="1">
    <source>
        <dbReference type="ARBA" id="ARBA00023002"/>
    </source>
</evidence>
<dbReference type="Proteomes" id="UP000242752">
    <property type="component" value="Unassembled WGS sequence"/>
</dbReference>
<dbReference type="GO" id="GO:0010181">
    <property type="term" value="F:FMN binding"/>
    <property type="evidence" value="ECO:0007669"/>
    <property type="project" value="TreeGrafter"/>
</dbReference>
<name>A0A2K3YNZ4_9STAP</name>
<dbReference type="RefSeq" id="WP_103358238.1">
    <property type="nucleotide sequence ID" value="NZ_PPRF01000040.1"/>
</dbReference>
<dbReference type="SUPFAM" id="SSF52218">
    <property type="entry name" value="Flavoproteins"/>
    <property type="match status" value="1"/>
</dbReference>
<keyword evidence="1" id="KW-0560">Oxidoreductase</keyword>
<evidence type="ECO:0000313" key="3">
    <source>
        <dbReference type="EMBL" id="PNZ27301.1"/>
    </source>
</evidence>
<organism evidence="3 4">
    <name type="scientific">Staphylococcus rostri</name>
    <dbReference type="NCBI Taxonomy" id="522262"/>
    <lineage>
        <taxon>Bacteria</taxon>
        <taxon>Bacillati</taxon>
        <taxon>Bacillota</taxon>
        <taxon>Bacilli</taxon>
        <taxon>Bacillales</taxon>
        <taxon>Staphylococcaceae</taxon>
        <taxon>Staphylococcus</taxon>
    </lineage>
</organism>
<dbReference type="EMBL" id="PPRF01000040">
    <property type="protein sequence ID" value="PNZ27301.1"/>
    <property type="molecule type" value="Genomic_DNA"/>
</dbReference>
<feature type="domain" description="Flavodoxin-like fold" evidence="2">
    <location>
        <begin position="1"/>
        <end position="168"/>
    </location>
</feature>
<gene>
    <name evidence="3" type="ORF">CD122_06770</name>
</gene>